<accession>A0AAI8KB81</accession>
<sequence length="71" mass="7450">MAHEPEQDRPSKRGGTRQTNPGNFANDPERASRAGQKGGQNSGGNFANDRARASEAGRRGGQNSRGGARDA</sequence>
<gene>
    <name evidence="2" type="ORF">DZC75_10060</name>
</gene>
<feature type="compositionally biased region" description="Basic and acidic residues" evidence="1">
    <location>
        <begin position="1"/>
        <end position="11"/>
    </location>
</feature>
<evidence type="ECO:0000313" key="3">
    <source>
        <dbReference type="Proteomes" id="UP000258127"/>
    </source>
</evidence>
<dbReference type="EMBL" id="CP031641">
    <property type="protein sequence ID" value="AXO88325.1"/>
    <property type="molecule type" value="Genomic_DNA"/>
</dbReference>
<protein>
    <submittedName>
        <fullName evidence="2">Stress-induced protein</fullName>
    </submittedName>
</protein>
<dbReference type="InterPro" id="IPR019626">
    <property type="entry name" value="Stress-induced_KGG_rpt"/>
</dbReference>
<evidence type="ECO:0000256" key="1">
    <source>
        <dbReference type="SAM" id="MobiDB-lite"/>
    </source>
</evidence>
<organism evidence="2 3">
    <name type="scientific">Pseudomonas parafulva</name>
    <dbReference type="NCBI Taxonomy" id="157782"/>
    <lineage>
        <taxon>Bacteria</taxon>
        <taxon>Pseudomonadati</taxon>
        <taxon>Pseudomonadota</taxon>
        <taxon>Gammaproteobacteria</taxon>
        <taxon>Pseudomonadales</taxon>
        <taxon>Pseudomonadaceae</taxon>
        <taxon>Pseudomonas</taxon>
    </lineage>
</organism>
<reference evidence="2 3" key="1">
    <citation type="submission" date="2018-08" db="EMBL/GenBank/DDBJ databases">
        <authorList>
            <person name="Lee Y."/>
            <person name="Kakembo D."/>
        </authorList>
    </citation>
    <scope>NUCLEOTIDE SEQUENCE [LARGE SCALE GENOMIC DNA]</scope>
    <source>
        <strain evidence="2 3">JBCS1880</strain>
    </source>
</reference>
<feature type="compositionally biased region" description="Basic and acidic residues" evidence="1">
    <location>
        <begin position="49"/>
        <end position="58"/>
    </location>
</feature>
<dbReference type="AlphaFoldDB" id="A0AAI8KB81"/>
<dbReference type="Pfam" id="PF10685">
    <property type="entry name" value="KGG"/>
    <property type="match status" value="2"/>
</dbReference>
<keyword evidence="3" id="KW-1185">Reference proteome</keyword>
<feature type="region of interest" description="Disordered" evidence="1">
    <location>
        <begin position="1"/>
        <end position="71"/>
    </location>
</feature>
<name>A0AAI8KB81_9PSED</name>
<evidence type="ECO:0000313" key="2">
    <source>
        <dbReference type="EMBL" id="AXO88325.1"/>
    </source>
</evidence>
<dbReference type="Proteomes" id="UP000258127">
    <property type="component" value="Chromosome"/>
</dbReference>
<proteinExistence type="predicted"/>